<feature type="transmembrane region" description="Helical" evidence="6">
    <location>
        <begin position="398"/>
        <end position="425"/>
    </location>
</feature>
<evidence type="ECO:0000259" key="7">
    <source>
        <dbReference type="Pfam" id="PF02687"/>
    </source>
</evidence>
<accession>A0ABW3KBF6</accession>
<feature type="domain" description="ABC3 transporter permease C-terminal" evidence="7">
    <location>
        <begin position="309"/>
        <end position="426"/>
    </location>
</feature>
<feature type="transmembrane region" description="Helical" evidence="6">
    <location>
        <begin position="304"/>
        <end position="323"/>
    </location>
</feature>
<keyword evidence="4 6" id="KW-1133">Transmembrane helix</keyword>
<protein>
    <submittedName>
        <fullName evidence="9">ABC transporter permease</fullName>
    </submittedName>
</protein>
<comment type="caution">
    <text evidence="9">The sequence shown here is derived from an EMBL/GenBank/DDBJ whole genome shotgun (WGS) entry which is preliminary data.</text>
</comment>
<feature type="transmembrane region" description="Helical" evidence="6">
    <location>
        <begin position="781"/>
        <end position="799"/>
    </location>
</feature>
<evidence type="ECO:0000313" key="10">
    <source>
        <dbReference type="Proteomes" id="UP001597112"/>
    </source>
</evidence>
<evidence type="ECO:0000313" key="9">
    <source>
        <dbReference type="EMBL" id="MFD1003382.1"/>
    </source>
</evidence>
<dbReference type="InterPro" id="IPR025857">
    <property type="entry name" value="MacB_PCD"/>
</dbReference>
<keyword evidence="5 6" id="KW-0472">Membrane</keyword>
<dbReference type="RefSeq" id="WP_377586033.1">
    <property type="nucleotide sequence ID" value="NZ_JBHTKA010000016.1"/>
</dbReference>
<name>A0ABW3KBF6_9BACT</name>
<evidence type="ECO:0000259" key="8">
    <source>
        <dbReference type="Pfam" id="PF12704"/>
    </source>
</evidence>
<dbReference type="PROSITE" id="PS51257">
    <property type="entry name" value="PROKAR_LIPOPROTEIN"/>
    <property type="match status" value="1"/>
</dbReference>
<keyword evidence="2" id="KW-1003">Cell membrane</keyword>
<feature type="transmembrane region" description="Helical" evidence="6">
    <location>
        <begin position="446"/>
        <end position="466"/>
    </location>
</feature>
<gene>
    <name evidence="9" type="ORF">ACFQ21_28920</name>
</gene>
<proteinExistence type="predicted"/>
<evidence type="ECO:0000256" key="1">
    <source>
        <dbReference type="ARBA" id="ARBA00004651"/>
    </source>
</evidence>
<evidence type="ECO:0000256" key="5">
    <source>
        <dbReference type="ARBA" id="ARBA00023136"/>
    </source>
</evidence>
<dbReference type="InterPro" id="IPR003838">
    <property type="entry name" value="ABC3_permease_C"/>
</dbReference>
<feature type="transmembrane region" description="Helical" evidence="6">
    <location>
        <begin position="20"/>
        <end position="41"/>
    </location>
</feature>
<evidence type="ECO:0000256" key="2">
    <source>
        <dbReference type="ARBA" id="ARBA00022475"/>
    </source>
</evidence>
<dbReference type="InterPro" id="IPR050250">
    <property type="entry name" value="Macrolide_Exporter_MacB"/>
</dbReference>
<reference evidence="10" key="1">
    <citation type="journal article" date="2019" name="Int. J. Syst. Evol. Microbiol.">
        <title>The Global Catalogue of Microorganisms (GCM) 10K type strain sequencing project: providing services to taxonomists for standard genome sequencing and annotation.</title>
        <authorList>
            <consortium name="The Broad Institute Genomics Platform"/>
            <consortium name="The Broad Institute Genome Sequencing Center for Infectious Disease"/>
            <person name="Wu L."/>
            <person name="Ma J."/>
        </authorList>
    </citation>
    <scope>NUCLEOTIDE SEQUENCE [LARGE SCALE GENOMIC DNA]</scope>
    <source>
        <strain evidence="10">CCUG 58938</strain>
    </source>
</reference>
<dbReference type="PANTHER" id="PTHR30572">
    <property type="entry name" value="MEMBRANE COMPONENT OF TRANSPORTER-RELATED"/>
    <property type="match status" value="1"/>
</dbReference>
<sequence>MIRNYFKVALRSIFRNKLTAFINIAGLALAIACAILIFLFVTDEIRYDAYHAKADRTYRVTRSFHSQEGEVNLHLANVAPPIGPLLKNDFGEIEVMARTINFGIVIGLEENGEVKISNTEDNVFVAEPAIFQIFDIDVRSGDPAKALERPFTVMLSEKAAEKYFKSRNIVGKRLRANNQFDLEVTGVFKDFPKQSHWHPEFLVSFSTLENDNVYGRKGLETNWGNNAFGTYLLLEKGADAKKLEASLPAFLDKHFGNFARANWGASADWVASKSTTLFVQNLTDIHLHSHLDDELEVNGNINNVYMMSVIGVFIILIACFNFVNLSTARATKRAKEVGMRKVVGALKAQLIGQYLSESVIITFFSLVLALILSVRGVVWLNTFTGKELSANIFTNIPLMAGLVVFAIIIGIAAGIYPAFVISSFNPAATLKGQQGSATGKSGIRKTLVVVQFSISIVLIIATLITFQQLAFLNDRELGYKKDQVVTLSYYNDLDNTYEGFHNTLTQSSLIQNAGRSSRIPTGRLLDSYGDASIMKGDSLVSTSVNLKSISADEDFFDTYGITLVAGRNFSKAIPTDDSLAFIVNEAAAKAFGWTDLESNIDKDFRHADVRGKLIGIVKDFHFESLHQQIVPMVFLMRRNNYNRLSVTISGNSMQQGLAHLEKTWKSFLPGRPFEYEFVSERYRKLYQAEQKQSQLFTTFAALAIFIASLGLFGLATFSTLQRMKEIGIRKVLGASVGSILQLLSKEILILIGIANLIAWPVAWYLMDRWLSSFAYRVDMNLGIYIAGAICAIAIALITVSTQTLRAALGNPAKTLRYE</sequence>
<keyword evidence="10" id="KW-1185">Reference proteome</keyword>
<organism evidence="9 10">
    <name type="scientific">Ohtaekwangia kribbensis</name>
    <dbReference type="NCBI Taxonomy" id="688913"/>
    <lineage>
        <taxon>Bacteria</taxon>
        <taxon>Pseudomonadati</taxon>
        <taxon>Bacteroidota</taxon>
        <taxon>Cytophagia</taxon>
        <taxon>Cytophagales</taxon>
        <taxon>Fulvivirgaceae</taxon>
        <taxon>Ohtaekwangia</taxon>
    </lineage>
</organism>
<comment type="subcellular location">
    <subcellularLocation>
        <location evidence="1">Cell membrane</location>
        <topology evidence="1">Multi-pass membrane protein</topology>
    </subcellularLocation>
</comment>
<evidence type="ECO:0000256" key="3">
    <source>
        <dbReference type="ARBA" id="ARBA00022692"/>
    </source>
</evidence>
<feature type="transmembrane region" description="Helical" evidence="6">
    <location>
        <begin position="695"/>
        <end position="720"/>
    </location>
</feature>
<dbReference type="PANTHER" id="PTHR30572:SF18">
    <property type="entry name" value="ABC-TYPE MACROLIDE FAMILY EXPORT SYSTEM PERMEASE COMPONENT 2"/>
    <property type="match status" value="1"/>
</dbReference>
<keyword evidence="3 6" id="KW-0812">Transmembrane</keyword>
<dbReference type="EMBL" id="JBHTKA010000016">
    <property type="protein sequence ID" value="MFD1003382.1"/>
    <property type="molecule type" value="Genomic_DNA"/>
</dbReference>
<feature type="transmembrane region" description="Helical" evidence="6">
    <location>
        <begin position="359"/>
        <end position="378"/>
    </location>
</feature>
<dbReference type="Pfam" id="PF02687">
    <property type="entry name" value="FtsX"/>
    <property type="match status" value="2"/>
</dbReference>
<dbReference type="Proteomes" id="UP001597112">
    <property type="component" value="Unassembled WGS sequence"/>
</dbReference>
<dbReference type="Pfam" id="PF12704">
    <property type="entry name" value="MacB_PCD"/>
    <property type="match status" value="1"/>
</dbReference>
<feature type="domain" description="ABC3 transporter permease C-terminal" evidence="7">
    <location>
        <begin position="698"/>
        <end position="800"/>
    </location>
</feature>
<evidence type="ECO:0000256" key="6">
    <source>
        <dbReference type="SAM" id="Phobius"/>
    </source>
</evidence>
<feature type="domain" description="MacB-like periplasmic core" evidence="8">
    <location>
        <begin position="21"/>
        <end position="248"/>
    </location>
</feature>
<evidence type="ECO:0000256" key="4">
    <source>
        <dbReference type="ARBA" id="ARBA00022989"/>
    </source>
</evidence>
<feature type="transmembrane region" description="Helical" evidence="6">
    <location>
        <begin position="747"/>
        <end position="766"/>
    </location>
</feature>